<protein>
    <submittedName>
        <fullName evidence="1">Uncharacterized protein</fullName>
    </submittedName>
</protein>
<dbReference type="EMBL" id="DYWT01000006">
    <property type="protein sequence ID" value="HJF30220.1"/>
    <property type="molecule type" value="Genomic_DNA"/>
</dbReference>
<name>A0A921KB53_SPOPS</name>
<reference evidence="1" key="2">
    <citation type="submission" date="2021-09" db="EMBL/GenBank/DDBJ databases">
        <authorList>
            <person name="Gilroy R."/>
        </authorList>
    </citation>
    <scope>NUCLEOTIDE SEQUENCE</scope>
    <source>
        <strain evidence="1">CHK171-7178</strain>
    </source>
</reference>
<evidence type="ECO:0000313" key="1">
    <source>
        <dbReference type="EMBL" id="HJF30220.1"/>
    </source>
</evidence>
<gene>
    <name evidence="1" type="ORF">K8V56_00345</name>
</gene>
<comment type="caution">
    <text evidence="1">The sequence shown here is derived from an EMBL/GenBank/DDBJ whole genome shotgun (WGS) entry which is preliminary data.</text>
</comment>
<organism evidence="1 2">
    <name type="scientific">Sporosarcina psychrophila</name>
    <name type="common">Bacillus psychrophilus</name>
    <dbReference type="NCBI Taxonomy" id="1476"/>
    <lineage>
        <taxon>Bacteria</taxon>
        <taxon>Bacillati</taxon>
        <taxon>Bacillota</taxon>
        <taxon>Bacilli</taxon>
        <taxon>Bacillales</taxon>
        <taxon>Caryophanaceae</taxon>
        <taxon>Sporosarcina</taxon>
    </lineage>
</organism>
<sequence length="74" mass="8484">MDTNSNGKYDAGLDTVVEVVDYKEYHYNETNSVTVNLDSKYISSLKVKLVRDNRSPVQNYQGTEAVFNKEIYVN</sequence>
<reference evidence="1" key="1">
    <citation type="journal article" date="2021" name="PeerJ">
        <title>Extensive microbial diversity within the chicken gut microbiome revealed by metagenomics and culture.</title>
        <authorList>
            <person name="Gilroy R."/>
            <person name="Ravi A."/>
            <person name="Getino M."/>
            <person name="Pursley I."/>
            <person name="Horton D.L."/>
            <person name="Alikhan N.F."/>
            <person name="Baker D."/>
            <person name="Gharbi K."/>
            <person name="Hall N."/>
            <person name="Watson M."/>
            <person name="Adriaenssens E.M."/>
            <person name="Foster-Nyarko E."/>
            <person name="Jarju S."/>
            <person name="Secka A."/>
            <person name="Antonio M."/>
            <person name="Oren A."/>
            <person name="Chaudhuri R.R."/>
            <person name="La Ragione R."/>
            <person name="Hildebrand F."/>
            <person name="Pallen M.J."/>
        </authorList>
    </citation>
    <scope>NUCLEOTIDE SEQUENCE</scope>
    <source>
        <strain evidence="1">CHK171-7178</strain>
    </source>
</reference>
<evidence type="ECO:0000313" key="2">
    <source>
        <dbReference type="Proteomes" id="UP000698173"/>
    </source>
</evidence>
<dbReference type="AlphaFoldDB" id="A0A921KB53"/>
<accession>A0A921KB53</accession>
<dbReference type="Proteomes" id="UP000698173">
    <property type="component" value="Unassembled WGS sequence"/>
</dbReference>
<proteinExistence type="predicted"/>